<gene>
    <name evidence="2" type="ORF">SAMN05192565_14013</name>
</gene>
<keyword evidence="3" id="KW-1185">Reference proteome</keyword>
<feature type="transmembrane region" description="Helical" evidence="1">
    <location>
        <begin position="60"/>
        <end position="80"/>
    </location>
</feature>
<feature type="transmembrane region" description="Helical" evidence="1">
    <location>
        <begin position="239"/>
        <end position="260"/>
    </location>
</feature>
<name>A0A1I2XGZ4_9HYPH</name>
<dbReference type="AlphaFoldDB" id="A0A1I2XGZ4"/>
<organism evidence="2 3">
    <name type="scientific">Methylobacterium gossipiicola</name>
    <dbReference type="NCBI Taxonomy" id="582675"/>
    <lineage>
        <taxon>Bacteria</taxon>
        <taxon>Pseudomonadati</taxon>
        <taxon>Pseudomonadota</taxon>
        <taxon>Alphaproteobacteria</taxon>
        <taxon>Hyphomicrobiales</taxon>
        <taxon>Methylobacteriaceae</taxon>
        <taxon>Methylobacterium</taxon>
    </lineage>
</organism>
<dbReference type="STRING" id="582675.SAMN05192565_14013"/>
<reference evidence="3" key="1">
    <citation type="submission" date="2016-10" db="EMBL/GenBank/DDBJ databases">
        <authorList>
            <person name="Varghese N."/>
            <person name="Submissions S."/>
        </authorList>
    </citation>
    <scope>NUCLEOTIDE SEQUENCE [LARGE SCALE GENOMIC DNA]</scope>
    <source>
        <strain evidence="3">Gh-105</strain>
    </source>
</reference>
<feature type="transmembrane region" description="Helical" evidence="1">
    <location>
        <begin position="24"/>
        <end position="48"/>
    </location>
</feature>
<evidence type="ECO:0000256" key="1">
    <source>
        <dbReference type="SAM" id="Phobius"/>
    </source>
</evidence>
<dbReference type="RefSeq" id="WP_143103818.1">
    <property type="nucleotide sequence ID" value="NZ_FOPM01000040.1"/>
</dbReference>
<keyword evidence="1" id="KW-0472">Membrane</keyword>
<feature type="transmembrane region" description="Helical" evidence="1">
    <location>
        <begin position="92"/>
        <end position="110"/>
    </location>
</feature>
<feature type="transmembrane region" description="Helical" evidence="1">
    <location>
        <begin position="348"/>
        <end position="373"/>
    </location>
</feature>
<feature type="transmembrane region" description="Helical" evidence="1">
    <location>
        <begin position="116"/>
        <end position="134"/>
    </location>
</feature>
<protein>
    <recommendedName>
        <fullName evidence="4">O-antigen ligase like membrane protein</fullName>
    </recommendedName>
</protein>
<accession>A0A1I2XGZ4</accession>
<evidence type="ECO:0000313" key="3">
    <source>
        <dbReference type="Proteomes" id="UP000199229"/>
    </source>
</evidence>
<dbReference type="NCBIfam" id="NF038256">
    <property type="entry name" value="exopoly_VpsF"/>
    <property type="match status" value="1"/>
</dbReference>
<proteinExistence type="predicted"/>
<evidence type="ECO:0000313" key="2">
    <source>
        <dbReference type="EMBL" id="SFH11956.1"/>
    </source>
</evidence>
<sequence length="430" mass="46589">METGLALHAARRAADRTGVRRLRIALTTLSVALTFSVSSMLLATLGYHYETSGGLPFEKFHPGILLLLAAFALLVIEDGPERTLGLLLRDHRLSLIYVGCLAFYMLYVPLVLGRPVTFIIDTLMAPAFAAILLARTDARNLHRLGWLIHGFMAVNAVIGSLESLLRWRLVPFYIGDVLVEYDWRSTALLGHPLENAGVTAIYALLLLTGLRGALPARWTLPAFLLQLAALPAFGGRTAAVALTLAAGLWLAAQGGLILAGRRFALSSLLWIALLCPVAAITVWFVSDSTYVMLFVDRFLDDSGSAETRVRMLSLFREFSWGELFIGPAPETLAALQVREGLELGLESFVVAFLLTSGIFVSSILFLGLGLFLIRIGLLVPWQGKAALGLCLALNATSTGFASKSTSLELVVTMLLVMTWTRPQAGPPRQG</sequence>
<dbReference type="EMBL" id="FOPM01000040">
    <property type="protein sequence ID" value="SFH11956.1"/>
    <property type="molecule type" value="Genomic_DNA"/>
</dbReference>
<dbReference type="OrthoDB" id="7987387at2"/>
<keyword evidence="1" id="KW-0812">Transmembrane</keyword>
<feature type="transmembrane region" description="Helical" evidence="1">
    <location>
        <begin position="267"/>
        <end position="286"/>
    </location>
</feature>
<dbReference type="Proteomes" id="UP000199229">
    <property type="component" value="Unassembled WGS sequence"/>
</dbReference>
<feature type="transmembrane region" description="Helical" evidence="1">
    <location>
        <begin position="146"/>
        <end position="167"/>
    </location>
</feature>
<dbReference type="InterPro" id="IPR048041">
    <property type="entry name" value="VpsF-like"/>
</dbReference>
<evidence type="ECO:0008006" key="4">
    <source>
        <dbReference type="Google" id="ProtNLM"/>
    </source>
</evidence>
<keyword evidence="1" id="KW-1133">Transmembrane helix</keyword>